<dbReference type="EMBL" id="QZBU01000050">
    <property type="protein sequence ID" value="TIA74800.1"/>
    <property type="molecule type" value="Genomic_DNA"/>
</dbReference>
<feature type="compositionally biased region" description="Polar residues" evidence="1">
    <location>
        <begin position="195"/>
        <end position="205"/>
    </location>
</feature>
<dbReference type="GO" id="GO:0000329">
    <property type="term" value="C:fungal-type vacuole membrane"/>
    <property type="evidence" value="ECO:0007669"/>
    <property type="project" value="TreeGrafter"/>
</dbReference>
<dbReference type="GO" id="GO:0000011">
    <property type="term" value="P:vacuole inheritance"/>
    <property type="evidence" value="ECO:0007669"/>
    <property type="project" value="TreeGrafter"/>
</dbReference>
<feature type="compositionally biased region" description="Pro residues" evidence="1">
    <location>
        <begin position="157"/>
        <end position="170"/>
    </location>
</feature>
<feature type="region of interest" description="Disordered" evidence="1">
    <location>
        <begin position="1"/>
        <end position="448"/>
    </location>
</feature>
<feature type="compositionally biased region" description="Low complexity" evidence="1">
    <location>
        <begin position="106"/>
        <end position="131"/>
    </location>
</feature>
<proteinExistence type="predicted"/>
<feature type="compositionally biased region" description="Polar residues" evidence="1">
    <location>
        <begin position="321"/>
        <end position="353"/>
    </location>
</feature>
<feature type="region of interest" description="Disordered" evidence="1">
    <location>
        <begin position="488"/>
        <end position="536"/>
    </location>
</feature>
<feature type="compositionally biased region" description="Polar residues" evidence="1">
    <location>
        <begin position="814"/>
        <end position="827"/>
    </location>
</feature>
<feature type="compositionally biased region" description="Basic and acidic residues" evidence="1">
    <location>
        <begin position="984"/>
        <end position="1002"/>
    </location>
</feature>
<feature type="compositionally biased region" description="Acidic residues" evidence="1">
    <location>
        <begin position="915"/>
        <end position="926"/>
    </location>
</feature>
<evidence type="ECO:0000313" key="2">
    <source>
        <dbReference type="EMBL" id="TIA74800.1"/>
    </source>
</evidence>
<dbReference type="PANTHER" id="PTHR28258">
    <property type="entry name" value="VACUOLAR SEGREGATION PROTEIN 7"/>
    <property type="match status" value="1"/>
</dbReference>
<dbReference type="Pfam" id="PF12751">
    <property type="entry name" value="Vac7"/>
    <property type="match status" value="2"/>
</dbReference>
<feature type="compositionally biased region" description="Polar residues" evidence="1">
    <location>
        <begin position="1023"/>
        <end position="1036"/>
    </location>
</feature>
<feature type="region of interest" description="Disordered" evidence="1">
    <location>
        <begin position="580"/>
        <end position="625"/>
    </location>
</feature>
<sequence>MADAHEAPRSASSRDSSPVTVRHASSTSISSIPTLRKQASATFAPSESPRSSRNPSPVRSAMRQHGTPPASSVQNRAGVLRSRQSSHDTSPHRTPALSTPTSTVPSAAAIQRALSAASIPQLQQAQPAQSPNSVTDAVTRLTAQKRPLASGENTPTFAPPSPRLKSPPPSSARSRRNSALTQNQKPAPPSIVVEPSSTPSENTILSDGLREEPIQLQPPPGPKAPSRGPSGPRPVLETVVENIAPNGSTDSKGTKAQSDDDGPPTVRGKPKDNNGESSSKLAESESDANMSDGRGRRTSQSSTIRPKNVAALKSAYPGLGSNKSRSGEGTRNMTVETETVSSIPQSQIATIDRSTLGRPDLGGSLRMKPSTETIRPRKERKRATRKAPSINNGTGVFNPPLHLHHRSSVASFSSRRRNIPTSSGEPQSESADDYEDTRSESSFAHSPRRVSAFRRAALTYVPSHNTNASIRSASSKADIFEARVASAVDQANSSDSDETFVYESNPPEPQHRASRHHSRTPSGTSLHSQSDFRHGMRPYGDHRIAGKRSMKFSNNPYSVLDSPEAMGDGTVRAHHARHIGRFGRSGGSSRASLYDNQDSPFTQASKLRSTTLSVSERAPSRPGHREVNEFTADATTATTACAQLTTTNGEIKNRRLLIVGGIKTARQKQQDTKQRVFDMCKQAQALKEAKMRRVEQYVEGQAMQPPPFISPQAAPRTDNLVPRRMLSRADSGLWEGGDLSGTPCRTTTNAISPTKPTSNKPFQAQMDYSPPTLAPAFSFTNQQATVERNPSPPKKRRGRPPKINPDASAPGYSYQISPTSVNTTGKSTAEYESRKRRATKTAKANVSPAQKLPSSGTRRSGRVKQKISYAESPTSSPERPLPERFDAGMESTAVNEPGRPTRVGRVPSNKRYYEEEVYTPDEEDDRYDARNDGDWQGNDGMGEDDMDIDVPPAQQERWTTKRAATSPPRDPRLLKRQNTTAYQDVRHSDFDHYGEQSSEKSYRQYKSPGQGHGWSYLEKPIIQPNSRSASNRSNKQPLAASPKMSSHNTYISVSPQVNRNGRYNTPPYGSIRNGKTSTPHYQTSPLAQEMVLESMEVGGQQDNGRDLSPMRRSDMLNGLGGAEMLEPVDDFDDANYDFDVGAMSRQVAELDAQQN</sequence>
<dbReference type="AlphaFoldDB" id="A0A4T0EJZ0"/>
<reference evidence="2 3" key="1">
    <citation type="submission" date="2018-10" db="EMBL/GenBank/DDBJ databases">
        <title>Fifty Aureobasidium pullulans genomes reveal a recombining polyextremotolerant generalist.</title>
        <authorList>
            <person name="Gostincar C."/>
            <person name="Turk M."/>
            <person name="Zajc J."/>
            <person name="Gunde-Cimerman N."/>
        </authorList>
    </citation>
    <scope>NUCLEOTIDE SEQUENCE [LARGE SCALE GENOMIC DNA]</scope>
    <source>
        <strain evidence="2 3">EXF-3380</strain>
    </source>
</reference>
<dbReference type="PANTHER" id="PTHR28258:SF1">
    <property type="entry name" value="VACUOLAR SEGREGATION PROTEIN 7"/>
    <property type="match status" value="1"/>
</dbReference>
<dbReference type="GO" id="GO:0010513">
    <property type="term" value="P:positive regulation of phosphatidylinositol biosynthetic process"/>
    <property type="evidence" value="ECO:0007669"/>
    <property type="project" value="TreeGrafter"/>
</dbReference>
<protein>
    <submittedName>
        <fullName evidence="2">Uncharacterized protein</fullName>
    </submittedName>
</protein>
<evidence type="ECO:0000256" key="1">
    <source>
        <dbReference type="SAM" id="MobiDB-lite"/>
    </source>
</evidence>
<feature type="compositionally biased region" description="Low complexity" evidence="1">
    <location>
        <begin position="9"/>
        <end position="18"/>
    </location>
</feature>
<feature type="compositionally biased region" description="Polar residues" evidence="1">
    <location>
        <begin position="245"/>
        <end position="256"/>
    </location>
</feature>
<comment type="caution">
    <text evidence="2">The sequence shown here is derived from an EMBL/GenBank/DDBJ whole genome shotgun (WGS) entry which is preliminary data.</text>
</comment>
<accession>A0A4T0EJZ0</accession>
<feature type="compositionally biased region" description="Polar residues" evidence="1">
    <location>
        <begin position="96"/>
        <end position="105"/>
    </location>
</feature>
<feature type="compositionally biased region" description="Polar residues" evidence="1">
    <location>
        <begin position="594"/>
        <end position="614"/>
    </location>
</feature>
<feature type="compositionally biased region" description="Polar residues" evidence="1">
    <location>
        <begin position="1043"/>
        <end position="1063"/>
    </location>
</feature>
<evidence type="ECO:0000313" key="3">
    <source>
        <dbReference type="Proteomes" id="UP000304947"/>
    </source>
</evidence>
<gene>
    <name evidence="2" type="ORF">D6C83_00415</name>
</gene>
<feature type="compositionally biased region" description="Low complexity" evidence="1">
    <location>
        <begin position="224"/>
        <end position="234"/>
    </location>
</feature>
<feature type="compositionally biased region" description="Low complexity" evidence="1">
    <location>
        <begin position="45"/>
        <end position="60"/>
    </location>
</feature>
<dbReference type="GO" id="GO:1903778">
    <property type="term" value="P:protein localization to vacuolar membrane"/>
    <property type="evidence" value="ECO:0007669"/>
    <property type="project" value="TreeGrafter"/>
</dbReference>
<feature type="compositionally biased region" description="Polar residues" evidence="1">
    <location>
        <begin position="743"/>
        <end position="762"/>
    </location>
</feature>
<dbReference type="Proteomes" id="UP000304947">
    <property type="component" value="Unassembled WGS sequence"/>
</dbReference>
<name>A0A4T0EJZ0_AURPU</name>
<feature type="compositionally biased region" description="Polar residues" evidence="1">
    <location>
        <begin position="842"/>
        <end position="858"/>
    </location>
</feature>
<feature type="compositionally biased region" description="Polar residues" evidence="1">
    <location>
        <begin position="23"/>
        <end position="43"/>
    </location>
</feature>
<feature type="region of interest" description="Disordered" evidence="1">
    <location>
        <begin position="731"/>
        <end position="1081"/>
    </location>
</feature>
<feature type="compositionally biased region" description="Polar residues" evidence="1">
    <location>
        <begin position="520"/>
        <end position="529"/>
    </location>
</feature>
<feature type="compositionally biased region" description="Polar residues" evidence="1">
    <location>
        <begin position="419"/>
        <end position="429"/>
    </location>
</feature>
<dbReference type="GO" id="GO:0070772">
    <property type="term" value="C:PAS complex"/>
    <property type="evidence" value="ECO:0007669"/>
    <property type="project" value="TreeGrafter"/>
</dbReference>
<dbReference type="InterPro" id="IPR024260">
    <property type="entry name" value="Vac7"/>
</dbReference>
<organism evidence="2 3">
    <name type="scientific">Aureobasidium pullulans</name>
    <name type="common">Black yeast</name>
    <name type="synonym">Pullularia pullulans</name>
    <dbReference type="NCBI Taxonomy" id="5580"/>
    <lineage>
        <taxon>Eukaryota</taxon>
        <taxon>Fungi</taxon>
        <taxon>Dikarya</taxon>
        <taxon>Ascomycota</taxon>
        <taxon>Pezizomycotina</taxon>
        <taxon>Dothideomycetes</taxon>
        <taxon>Dothideomycetidae</taxon>
        <taxon>Dothideales</taxon>
        <taxon>Saccotheciaceae</taxon>
        <taxon>Aureobasidium</taxon>
    </lineage>
</organism>